<dbReference type="PANTHER" id="PTHR13199:SF11">
    <property type="entry name" value="PROTEIN ATOSSA"/>
    <property type="match status" value="1"/>
</dbReference>
<evidence type="ECO:0000259" key="1">
    <source>
        <dbReference type="SMART" id="SM01177"/>
    </source>
</evidence>
<evidence type="ECO:0000313" key="2">
    <source>
        <dbReference type="Proteomes" id="UP000504607"/>
    </source>
</evidence>
<dbReference type="Pfam" id="PF13889">
    <property type="entry name" value="Chromosome_seg"/>
    <property type="match status" value="1"/>
</dbReference>
<reference evidence="3 4" key="1">
    <citation type="submission" date="2025-04" db="UniProtKB">
        <authorList>
            <consortium name="RefSeq"/>
        </authorList>
    </citation>
    <scope>IDENTIFICATION</scope>
</reference>
<feature type="domain" description="Atos-like conserved" evidence="1">
    <location>
        <begin position="407"/>
        <end position="466"/>
    </location>
</feature>
<evidence type="ECO:0000313" key="3">
    <source>
        <dbReference type="RefSeq" id="XP_019701643.1"/>
    </source>
</evidence>
<dbReference type="Proteomes" id="UP000504607">
    <property type="component" value="Unplaced"/>
</dbReference>
<dbReference type="SMART" id="SM01177">
    <property type="entry name" value="DUF4210"/>
    <property type="match status" value="1"/>
</dbReference>
<dbReference type="InterPro" id="IPR033473">
    <property type="entry name" value="Atos-like_C"/>
</dbReference>
<evidence type="ECO:0000313" key="4">
    <source>
        <dbReference type="RefSeq" id="XP_029116623.1"/>
    </source>
</evidence>
<proteinExistence type="predicted"/>
<dbReference type="KEGG" id="egu:105061402"/>
<sequence>MGLPQVSPKVTDELTTALITFVSTPPPSGGLSCCDFDGLHGGSTNNRIAGDFPCSSIGDFQRKTNLELPKGTDGLFKCRNTIDGAANFQGLKIDSRATNGRLFPKMGQSVQRPAMRVVGFQSNQQGSSVNGFENKAADGIYPSVAVGGTDPSKTDPHGQQVRKRLLSPLSSMLHKEFHGDLLDIACDDARIDSSDSLRKHSIFSSQDCKKANIGNASCFEAPVWPVSRCSNWRNMLDDGRMTCDFFTDGPLLENKEAFSHDHQLSAWGFDPSKETSEIRTFSREIAIPPKKVHSPPLSFSPLGPKWPEKMKLAGVHRDFAKDMESDFSVLKNCKKSSDGNGTGILATSEDNFRRREEETGMLHEEEDPFTSKRSLDVGFNWGPESAPASHCMHHINSLTMLPVRRSLVGSFEESLLSGRFLSGKVSQRIDGFLAVLNVTRGNFSPPSQKLPFAVTSIDGDSSLLYYASIDLAGRLPSNKCKGPKWRRSLSNGDSRAVKSRLRIPMKGCIQLVLSNPERTPLHTFFCNYDLSDMPAETKQTFMRQKVTLASSLASPNPVKEEAKNHDINIGPKDIPVSGGSVHSKFNSKPAECCVHNGDSQHHDMASKSKSTEKRSSAFFSSEDCLGEPNGFEYVMNTNNSTKLNNSQSHKIDDCSQLDMCHLTSRKPANSSSKVNNNSTGAGVLRYALHLRFICLPSRKYLKLKQRCKFDSSSLPQTKNMDIEEERRFYLYNDLRVVFPQHHSDAGEGKKWSAKLRRLLCLTNPWPCCYFADTLSAEIRAGFSSEVSEYEFFNEAATGGAPFSK</sequence>
<name>A0A6J0PB12_ELAGV</name>
<dbReference type="InterPro" id="IPR051506">
    <property type="entry name" value="ATOS_Transcription_Regulators"/>
</dbReference>
<gene>
    <name evidence="3 4" type="primary">LOC105061402</name>
</gene>
<dbReference type="InterPro" id="IPR025261">
    <property type="entry name" value="Atos-like_cons_dom"/>
</dbReference>
<dbReference type="AlphaFoldDB" id="A0A6J0PB12"/>
<dbReference type="RefSeq" id="XP_029116623.1">
    <property type="nucleotide sequence ID" value="XM_029260790.1"/>
</dbReference>
<dbReference type="OrthoDB" id="8625101at2759"/>
<accession>A0A6J0PB12</accession>
<dbReference type="RefSeq" id="XP_019701643.1">
    <property type="nucleotide sequence ID" value="XM_019846084.2"/>
</dbReference>
<organism evidence="2 3">
    <name type="scientific">Elaeis guineensis var. tenera</name>
    <name type="common">Oil palm</name>
    <dbReference type="NCBI Taxonomy" id="51953"/>
    <lineage>
        <taxon>Eukaryota</taxon>
        <taxon>Viridiplantae</taxon>
        <taxon>Streptophyta</taxon>
        <taxon>Embryophyta</taxon>
        <taxon>Tracheophyta</taxon>
        <taxon>Spermatophyta</taxon>
        <taxon>Magnoliopsida</taxon>
        <taxon>Liliopsida</taxon>
        <taxon>Arecaceae</taxon>
        <taxon>Arecoideae</taxon>
        <taxon>Cocoseae</taxon>
        <taxon>Elaeidinae</taxon>
        <taxon>Elaeis</taxon>
    </lineage>
</organism>
<protein>
    <submittedName>
        <fullName evidence="3 4">Uncharacterized protein LOC105061402 isoform X1</fullName>
    </submittedName>
</protein>
<keyword evidence="2" id="KW-1185">Reference proteome</keyword>
<dbReference type="PANTHER" id="PTHR13199">
    <property type="entry name" value="GH03947P"/>
    <property type="match status" value="1"/>
</dbReference>
<dbReference type="GeneID" id="105061402"/>